<dbReference type="EMBL" id="BBIY01000045">
    <property type="protein sequence ID" value="GAK74101.1"/>
    <property type="molecule type" value="Genomic_DNA"/>
</dbReference>
<name>A0ABQ0J3D5_9MOLU</name>
<reference evidence="3" key="1">
    <citation type="journal article" date="2014" name="Genome Announc.">
        <title>Draft Genome Sequence of ''Candidatus Phytoplasma asteris'' Strain OY-V, an Unculturable Plant-Pathogenic Bacterium.</title>
        <authorList>
            <person name="Kakizawa S."/>
            <person name="Makino A."/>
            <person name="Ishii Y."/>
            <person name="Tamaki H."/>
            <person name="Kamagata Y."/>
        </authorList>
    </citation>
    <scope>NUCLEOTIDE SEQUENCE [LARGE SCALE GENOMIC DNA]</scope>
    <source>
        <strain evidence="3">OY-V</strain>
    </source>
</reference>
<proteinExistence type="predicted"/>
<evidence type="ECO:0000259" key="1">
    <source>
        <dbReference type="SMART" id="SM00471"/>
    </source>
</evidence>
<sequence length="227" mass="26106">MILDSDLTLEKDTLYQDLMAVISKNIQDATILQKITQAYLFAKEKHHGQTRFTGEPYIIHPCVVTKILAQLNSEPNTLMAGLLHDVLEDTNATMQDLTSLFGEDVAYLVYRATKLTKIAFHKNQGHADNQQKMFLAMAKDIRVVIVKIADRLHNMQTLNAIPSEKQLRIAKETLEIHAPLTHRLGLFEIKSQLEDLSLRYAFTQEYYRVSNLIRLKKQQREESITKI</sequence>
<protein>
    <submittedName>
        <fullName evidence="2">Guanosine polyphosphate pyrophosphohydrolase/synthetase</fullName>
    </submittedName>
</protein>
<dbReference type="Gene3D" id="1.10.3210.10">
    <property type="entry name" value="Hypothetical protein af1432"/>
    <property type="match status" value="1"/>
</dbReference>
<evidence type="ECO:0000313" key="2">
    <source>
        <dbReference type="EMBL" id="GAK74101.1"/>
    </source>
</evidence>
<dbReference type="SUPFAM" id="SSF109604">
    <property type="entry name" value="HD-domain/PDEase-like"/>
    <property type="match status" value="1"/>
</dbReference>
<accession>A0ABQ0J3D5</accession>
<dbReference type="InterPro" id="IPR003607">
    <property type="entry name" value="HD/PDEase_dom"/>
</dbReference>
<feature type="domain" description="HD/PDEase" evidence="1">
    <location>
        <begin position="53"/>
        <end position="164"/>
    </location>
</feature>
<dbReference type="Pfam" id="PF13328">
    <property type="entry name" value="HD_4"/>
    <property type="match status" value="1"/>
</dbReference>
<dbReference type="PANTHER" id="PTHR21262">
    <property type="entry name" value="GUANOSINE-3',5'-BIS DIPHOSPHATE 3'-PYROPHOSPHOHYDROLASE"/>
    <property type="match status" value="1"/>
</dbReference>
<keyword evidence="3" id="KW-1185">Reference proteome</keyword>
<dbReference type="SMART" id="SM00471">
    <property type="entry name" value="HDc"/>
    <property type="match status" value="1"/>
</dbReference>
<feature type="non-terminal residue" evidence="2">
    <location>
        <position position="227"/>
    </location>
</feature>
<reference evidence="2 3" key="2">
    <citation type="journal article" date="2014" name="Genome Announc.">
        <title>Draft Genome Sequence of 'Candidatus Phytoplasma asteris' Strain OY-V, an Unculturable Plant-Pathogenic Bacterium.</title>
        <authorList>
            <person name="Kakizawa S."/>
            <person name="Makino A."/>
            <person name="Ishii Y."/>
            <person name="Tamaki H."/>
            <person name="Kamagata Y."/>
        </authorList>
    </citation>
    <scope>NUCLEOTIDE SEQUENCE [LARGE SCALE GENOMIC DNA]</scope>
    <source>
        <strain evidence="2 3">OY-V</strain>
    </source>
</reference>
<dbReference type="RefSeq" id="WP_042068172.1">
    <property type="nucleotide sequence ID" value="NZ_BBIY01000045.1"/>
</dbReference>
<organism evidence="2 3">
    <name type="scientific">'Chrysanthemum coronarium' phytoplasma</name>
    <dbReference type="NCBI Taxonomy" id="1520703"/>
    <lineage>
        <taxon>Bacteria</taxon>
        <taxon>Bacillati</taxon>
        <taxon>Mycoplasmatota</taxon>
        <taxon>Mollicutes</taxon>
        <taxon>Acholeplasmatales</taxon>
        <taxon>Acholeplasmataceae</taxon>
        <taxon>Candidatus Phytoplasma</taxon>
        <taxon>16SrI (Aster yellows group)</taxon>
    </lineage>
</organism>
<dbReference type="PANTHER" id="PTHR21262:SF31">
    <property type="entry name" value="GTP PYROPHOSPHOKINASE"/>
    <property type="match status" value="1"/>
</dbReference>
<dbReference type="CDD" id="cd00077">
    <property type="entry name" value="HDc"/>
    <property type="match status" value="1"/>
</dbReference>
<evidence type="ECO:0000313" key="3">
    <source>
        <dbReference type="Proteomes" id="UP000028900"/>
    </source>
</evidence>
<comment type="caution">
    <text evidence="2">The sequence shown here is derived from an EMBL/GenBank/DDBJ whole genome shotgun (WGS) entry which is preliminary data.</text>
</comment>
<dbReference type="Proteomes" id="UP000028900">
    <property type="component" value="Unassembled WGS sequence"/>
</dbReference>
<gene>
    <name evidence="2" type="primary">spoT</name>
    <name evidence="2" type="ORF">OYV_05890</name>
</gene>